<proteinExistence type="predicted"/>
<dbReference type="AlphaFoldDB" id="A0A0F9SI13"/>
<dbReference type="EMBL" id="LAZR01000493">
    <property type="protein sequence ID" value="KKN66694.1"/>
    <property type="molecule type" value="Genomic_DNA"/>
</dbReference>
<accession>A0A0F9SI13</accession>
<reference evidence="1" key="1">
    <citation type="journal article" date="2015" name="Nature">
        <title>Complex archaea that bridge the gap between prokaryotes and eukaryotes.</title>
        <authorList>
            <person name="Spang A."/>
            <person name="Saw J.H."/>
            <person name="Jorgensen S.L."/>
            <person name="Zaremba-Niedzwiedzka K."/>
            <person name="Martijn J."/>
            <person name="Lind A.E."/>
            <person name="van Eijk R."/>
            <person name="Schleper C."/>
            <person name="Guy L."/>
            <person name="Ettema T.J."/>
        </authorList>
    </citation>
    <scope>NUCLEOTIDE SEQUENCE</scope>
</reference>
<sequence>MALQPGASVKSKWDLTRSDIGERREYELVTGTNLVEEAQVMVAGGTTAQQATTSVTGSGFGDAIPLGLAINGRILATTFTNYEAGTVPAASPYTFTLEHSNLVANSYSTFADAFVYDNTLATELEVAGAAASGTAVALAVATGIMTFHADEAGDSFYIRYRWTLTTVESLEILRQSAIGRGSESTFDKLVIAHGHCTMFTTMFDADAAWVLNQQLGTAVNGNPVTGAGGVLTIYDNNNNGTAFGRIVSLPSANDPFLGVEYNAAGNAV</sequence>
<name>A0A0F9SI13_9ZZZZ</name>
<organism evidence="1">
    <name type="scientific">marine sediment metagenome</name>
    <dbReference type="NCBI Taxonomy" id="412755"/>
    <lineage>
        <taxon>unclassified sequences</taxon>
        <taxon>metagenomes</taxon>
        <taxon>ecological metagenomes</taxon>
    </lineage>
</organism>
<comment type="caution">
    <text evidence="1">The sequence shown here is derived from an EMBL/GenBank/DDBJ whole genome shotgun (WGS) entry which is preliminary data.</text>
</comment>
<gene>
    <name evidence="1" type="ORF">LCGC14_0468800</name>
</gene>
<protein>
    <submittedName>
        <fullName evidence="1">Uncharacterized protein</fullName>
    </submittedName>
</protein>
<evidence type="ECO:0000313" key="1">
    <source>
        <dbReference type="EMBL" id="KKN66694.1"/>
    </source>
</evidence>